<keyword evidence="2" id="KW-1185">Reference proteome</keyword>
<feature type="non-terminal residue" evidence="1">
    <location>
        <position position="1"/>
    </location>
</feature>
<dbReference type="Proteomes" id="UP000053647">
    <property type="component" value="Unassembled WGS sequence"/>
</dbReference>
<name>A0A0C9TK04_PAXIN</name>
<evidence type="ECO:0000313" key="2">
    <source>
        <dbReference type="Proteomes" id="UP000053647"/>
    </source>
</evidence>
<protein>
    <submittedName>
        <fullName evidence="1">Uncharacterized protein</fullName>
    </submittedName>
</protein>
<dbReference type="OrthoDB" id="3228777at2759"/>
<reference evidence="1 2" key="1">
    <citation type="submission" date="2014-06" db="EMBL/GenBank/DDBJ databases">
        <authorList>
            <consortium name="DOE Joint Genome Institute"/>
            <person name="Kuo A."/>
            <person name="Kohler A."/>
            <person name="Nagy L.G."/>
            <person name="Floudas D."/>
            <person name="Copeland A."/>
            <person name="Barry K.W."/>
            <person name="Cichocki N."/>
            <person name="Veneault-Fourrey C."/>
            <person name="LaButti K."/>
            <person name="Lindquist E.A."/>
            <person name="Lipzen A."/>
            <person name="Lundell T."/>
            <person name="Morin E."/>
            <person name="Murat C."/>
            <person name="Sun H."/>
            <person name="Tunlid A."/>
            <person name="Henrissat B."/>
            <person name="Grigoriev I.V."/>
            <person name="Hibbett D.S."/>
            <person name="Martin F."/>
            <person name="Nordberg H.P."/>
            <person name="Cantor M.N."/>
            <person name="Hua S.X."/>
        </authorList>
    </citation>
    <scope>NUCLEOTIDE SEQUENCE [LARGE SCALE GENOMIC DNA]</scope>
    <source>
        <strain evidence="1 2">ATCC 200175</strain>
    </source>
</reference>
<dbReference type="EMBL" id="KN819685">
    <property type="protein sequence ID" value="KIJ08172.1"/>
    <property type="molecule type" value="Genomic_DNA"/>
</dbReference>
<dbReference type="HOGENOM" id="CLU_2475007_0_0_1"/>
<sequence length="89" mass="9824">MSLAPSSIRSKLQELVLYPETFPNRTPIPCEWPIPLHSSPVSPVRPMSAGRASFVAFSSDRKFNHGVPIVQFPHSQQEKAPDLSMPGRG</sequence>
<gene>
    <name evidence="1" type="ORF">PAXINDRAFT_173079</name>
</gene>
<dbReference type="AlphaFoldDB" id="A0A0C9TK04"/>
<reference evidence="2" key="2">
    <citation type="submission" date="2015-01" db="EMBL/GenBank/DDBJ databases">
        <title>Evolutionary Origins and Diversification of the Mycorrhizal Mutualists.</title>
        <authorList>
            <consortium name="DOE Joint Genome Institute"/>
            <consortium name="Mycorrhizal Genomics Consortium"/>
            <person name="Kohler A."/>
            <person name="Kuo A."/>
            <person name="Nagy L.G."/>
            <person name="Floudas D."/>
            <person name="Copeland A."/>
            <person name="Barry K.W."/>
            <person name="Cichocki N."/>
            <person name="Veneault-Fourrey C."/>
            <person name="LaButti K."/>
            <person name="Lindquist E.A."/>
            <person name="Lipzen A."/>
            <person name="Lundell T."/>
            <person name="Morin E."/>
            <person name="Murat C."/>
            <person name="Riley R."/>
            <person name="Ohm R."/>
            <person name="Sun H."/>
            <person name="Tunlid A."/>
            <person name="Henrissat B."/>
            <person name="Grigoriev I.V."/>
            <person name="Hibbett D.S."/>
            <person name="Martin F."/>
        </authorList>
    </citation>
    <scope>NUCLEOTIDE SEQUENCE [LARGE SCALE GENOMIC DNA]</scope>
    <source>
        <strain evidence="2">ATCC 200175</strain>
    </source>
</reference>
<accession>A0A0C9TK04</accession>
<organism evidence="1 2">
    <name type="scientific">Paxillus involutus ATCC 200175</name>
    <dbReference type="NCBI Taxonomy" id="664439"/>
    <lineage>
        <taxon>Eukaryota</taxon>
        <taxon>Fungi</taxon>
        <taxon>Dikarya</taxon>
        <taxon>Basidiomycota</taxon>
        <taxon>Agaricomycotina</taxon>
        <taxon>Agaricomycetes</taxon>
        <taxon>Agaricomycetidae</taxon>
        <taxon>Boletales</taxon>
        <taxon>Paxilineae</taxon>
        <taxon>Paxillaceae</taxon>
        <taxon>Paxillus</taxon>
    </lineage>
</organism>
<evidence type="ECO:0000313" key="1">
    <source>
        <dbReference type="EMBL" id="KIJ08172.1"/>
    </source>
</evidence>
<proteinExistence type="predicted"/>